<dbReference type="SUPFAM" id="SSF51735">
    <property type="entry name" value="NAD(P)-binding Rossmann-fold domains"/>
    <property type="match status" value="1"/>
</dbReference>
<evidence type="ECO:0000256" key="3">
    <source>
        <dbReference type="RuleBase" id="RU000363"/>
    </source>
</evidence>
<sequence>MNAPVALITGGGSGIGLAVAEHLINQYGWRVAIVDIDAARAAQEAARISPHNCLGLHADVTDYAQQSRAFLQAFEWGGNRLDLVFLNAGIGDTDSMYKDFAIDERTSLPHPVDLRVLDVNLNAVIQGVHLARHFFSEKNNTKGGGIVITSSVLGLYPSHAIPLYSASKHGIVGLVRSCAPVYLKDKITINSLNPMLVHTNLMPEPMSSEFHTPEQTTPMSTVLTAFDAIIADDKLTGQTMELAMDEVIFKQQPDYSHPNIKSVLGQWGMWERVAEPLLPRRPGENAEEVKLPAKLVIKAGVQS</sequence>
<dbReference type="GO" id="GO:0005737">
    <property type="term" value="C:cytoplasm"/>
    <property type="evidence" value="ECO:0007669"/>
    <property type="project" value="TreeGrafter"/>
</dbReference>
<dbReference type="OrthoDB" id="5371740at2759"/>
<dbReference type="PRINTS" id="PR00081">
    <property type="entry name" value="GDHRDH"/>
</dbReference>
<keyword evidence="5" id="KW-1185">Reference proteome</keyword>
<dbReference type="AlphaFoldDB" id="A0A6A6Q3E7"/>
<gene>
    <name evidence="4" type="ORF">BDY17DRAFT_79737</name>
</gene>
<dbReference type="Pfam" id="PF00106">
    <property type="entry name" value="adh_short"/>
    <property type="match status" value="1"/>
</dbReference>
<evidence type="ECO:0000313" key="5">
    <source>
        <dbReference type="Proteomes" id="UP000799767"/>
    </source>
</evidence>
<accession>A0A6A6Q3E7</accession>
<dbReference type="PANTHER" id="PTHR44229:SF4">
    <property type="entry name" value="15-HYDROXYPROSTAGLANDIN DEHYDROGENASE [NAD(+)]"/>
    <property type="match status" value="1"/>
</dbReference>
<dbReference type="InterPro" id="IPR002347">
    <property type="entry name" value="SDR_fam"/>
</dbReference>
<dbReference type="Proteomes" id="UP000799767">
    <property type="component" value="Unassembled WGS sequence"/>
</dbReference>
<evidence type="ECO:0000256" key="2">
    <source>
        <dbReference type="ARBA" id="ARBA00023002"/>
    </source>
</evidence>
<organism evidence="4 5">
    <name type="scientific">Neohortaea acidophila</name>
    <dbReference type="NCBI Taxonomy" id="245834"/>
    <lineage>
        <taxon>Eukaryota</taxon>
        <taxon>Fungi</taxon>
        <taxon>Dikarya</taxon>
        <taxon>Ascomycota</taxon>
        <taxon>Pezizomycotina</taxon>
        <taxon>Dothideomycetes</taxon>
        <taxon>Dothideomycetidae</taxon>
        <taxon>Mycosphaerellales</taxon>
        <taxon>Teratosphaeriaceae</taxon>
        <taxon>Neohortaea</taxon>
    </lineage>
</organism>
<reference evidence="4" key="1">
    <citation type="journal article" date="2020" name="Stud. Mycol.">
        <title>101 Dothideomycetes genomes: a test case for predicting lifestyles and emergence of pathogens.</title>
        <authorList>
            <person name="Haridas S."/>
            <person name="Albert R."/>
            <person name="Binder M."/>
            <person name="Bloem J."/>
            <person name="Labutti K."/>
            <person name="Salamov A."/>
            <person name="Andreopoulos B."/>
            <person name="Baker S."/>
            <person name="Barry K."/>
            <person name="Bills G."/>
            <person name="Bluhm B."/>
            <person name="Cannon C."/>
            <person name="Castanera R."/>
            <person name="Culley D."/>
            <person name="Daum C."/>
            <person name="Ezra D."/>
            <person name="Gonzalez J."/>
            <person name="Henrissat B."/>
            <person name="Kuo A."/>
            <person name="Liang C."/>
            <person name="Lipzen A."/>
            <person name="Lutzoni F."/>
            <person name="Magnuson J."/>
            <person name="Mondo S."/>
            <person name="Nolan M."/>
            <person name="Ohm R."/>
            <person name="Pangilinan J."/>
            <person name="Park H.-J."/>
            <person name="Ramirez L."/>
            <person name="Alfaro M."/>
            <person name="Sun H."/>
            <person name="Tritt A."/>
            <person name="Yoshinaga Y."/>
            <person name="Zwiers L.-H."/>
            <person name="Turgeon B."/>
            <person name="Goodwin S."/>
            <person name="Spatafora J."/>
            <person name="Crous P."/>
            <person name="Grigoriev I."/>
        </authorList>
    </citation>
    <scope>NUCLEOTIDE SEQUENCE</scope>
    <source>
        <strain evidence="4">CBS 113389</strain>
    </source>
</reference>
<protein>
    <recommendedName>
        <fullName evidence="6">15-hydroxyprostaglandin dehydrogenase</fullName>
    </recommendedName>
</protein>
<dbReference type="RefSeq" id="XP_033593045.1">
    <property type="nucleotide sequence ID" value="XM_033738717.1"/>
</dbReference>
<evidence type="ECO:0000313" key="4">
    <source>
        <dbReference type="EMBL" id="KAF2486476.1"/>
    </source>
</evidence>
<name>A0A6A6Q3E7_9PEZI</name>
<dbReference type="InterPro" id="IPR036291">
    <property type="entry name" value="NAD(P)-bd_dom_sf"/>
</dbReference>
<evidence type="ECO:0008006" key="6">
    <source>
        <dbReference type="Google" id="ProtNLM"/>
    </source>
</evidence>
<dbReference type="GeneID" id="54479718"/>
<comment type="similarity">
    <text evidence="1 3">Belongs to the short-chain dehydrogenases/reductases (SDR) family.</text>
</comment>
<dbReference type="PANTHER" id="PTHR44229">
    <property type="entry name" value="15-HYDROXYPROSTAGLANDIN DEHYDROGENASE [NAD(+)]"/>
    <property type="match status" value="1"/>
</dbReference>
<dbReference type="GO" id="GO:0016616">
    <property type="term" value="F:oxidoreductase activity, acting on the CH-OH group of donors, NAD or NADP as acceptor"/>
    <property type="evidence" value="ECO:0007669"/>
    <property type="project" value="TreeGrafter"/>
</dbReference>
<dbReference type="PRINTS" id="PR00080">
    <property type="entry name" value="SDRFAMILY"/>
</dbReference>
<keyword evidence="2" id="KW-0560">Oxidoreductase</keyword>
<evidence type="ECO:0000256" key="1">
    <source>
        <dbReference type="ARBA" id="ARBA00006484"/>
    </source>
</evidence>
<dbReference type="EMBL" id="MU001632">
    <property type="protein sequence ID" value="KAF2486476.1"/>
    <property type="molecule type" value="Genomic_DNA"/>
</dbReference>
<dbReference type="Gene3D" id="3.40.50.720">
    <property type="entry name" value="NAD(P)-binding Rossmann-like Domain"/>
    <property type="match status" value="1"/>
</dbReference>
<proteinExistence type="inferred from homology"/>